<protein>
    <recommendedName>
        <fullName evidence="1">Metallo-beta-lactamase domain-containing protein</fullName>
    </recommendedName>
</protein>
<dbReference type="RefSeq" id="WP_188940606.1">
    <property type="nucleotide sequence ID" value="NZ_BMNA01000002.1"/>
</dbReference>
<name>A0A917SRL5_9ACTN</name>
<dbReference type="Proteomes" id="UP000655208">
    <property type="component" value="Unassembled WGS sequence"/>
</dbReference>
<dbReference type="Gene3D" id="3.60.15.10">
    <property type="entry name" value="Ribonuclease Z/Hydroxyacylglutathione hydrolase-like"/>
    <property type="match status" value="1"/>
</dbReference>
<evidence type="ECO:0000313" key="3">
    <source>
        <dbReference type="Proteomes" id="UP000655208"/>
    </source>
</evidence>
<dbReference type="SUPFAM" id="SSF56281">
    <property type="entry name" value="Metallo-hydrolase/oxidoreductase"/>
    <property type="match status" value="1"/>
</dbReference>
<dbReference type="SMART" id="SM00849">
    <property type="entry name" value="Lactamase_B"/>
    <property type="match status" value="1"/>
</dbReference>
<gene>
    <name evidence="2" type="ORF">GCM10011594_12460</name>
</gene>
<organism evidence="2 3">
    <name type="scientific">Nakamurella endophytica</name>
    <dbReference type="NCBI Taxonomy" id="1748367"/>
    <lineage>
        <taxon>Bacteria</taxon>
        <taxon>Bacillati</taxon>
        <taxon>Actinomycetota</taxon>
        <taxon>Actinomycetes</taxon>
        <taxon>Nakamurellales</taxon>
        <taxon>Nakamurellaceae</taxon>
        <taxon>Nakamurella</taxon>
    </lineage>
</organism>
<keyword evidence="3" id="KW-1185">Reference proteome</keyword>
<dbReference type="Pfam" id="PF00753">
    <property type="entry name" value="Lactamase_B"/>
    <property type="match status" value="1"/>
</dbReference>
<dbReference type="InterPro" id="IPR001279">
    <property type="entry name" value="Metallo-B-lactamas"/>
</dbReference>
<reference evidence="2" key="2">
    <citation type="submission" date="2020-09" db="EMBL/GenBank/DDBJ databases">
        <authorList>
            <person name="Sun Q."/>
            <person name="Zhou Y."/>
        </authorList>
    </citation>
    <scope>NUCLEOTIDE SEQUENCE</scope>
    <source>
        <strain evidence="2">CGMCC 4.7308</strain>
    </source>
</reference>
<evidence type="ECO:0000259" key="1">
    <source>
        <dbReference type="SMART" id="SM00849"/>
    </source>
</evidence>
<proteinExistence type="predicted"/>
<dbReference type="EMBL" id="BMNA01000002">
    <property type="protein sequence ID" value="GGL94095.1"/>
    <property type="molecule type" value="Genomic_DNA"/>
</dbReference>
<reference evidence="2" key="1">
    <citation type="journal article" date="2014" name="Int. J. Syst. Evol. Microbiol.">
        <title>Complete genome sequence of Corynebacterium casei LMG S-19264T (=DSM 44701T), isolated from a smear-ripened cheese.</title>
        <authorList>
            <consortium name="US DOE Joint Genome Institute (JGI-PGF)"/>
            <person name="Walter F."/>
            <person name="Albersmeier A."/>
            <person name="Kalinowski J."/>
            <person name="Ruckert C."/>
        </authorList>
    </citation>
    <scope>NUCLEOTIDE SEQUENCE</scope>
    <source>
        <strain evidence="2">CGMCC 4.7308</strain>
    </source>
</reference>
<comment type="caution">
    <text evidence="2">The sequence shown here is derived from an EMBL/GenBank/DDBJ whole genome shotgun (WGS) entry which is preliminary data.</text>
</comment>
<evidence type="ECO:0000313" key="2">
    <source>
        <dbReference type="EMBL" id="GGL94095.1"/>
    </source>
</evidence>
<dbReference type="InterPro" id="IPR036866">
    <property type="entry name" value="RibonucZ/Hydroxyglut_hydro"/>
</dbReference>
<accession>A0A917SRL5</accession>
<sequence>MESSTVTGAAVEIGPDLYLVRGHHPTSMWSDSNVPNILVWRAGRELYLLDSGLGPAQRGAIQDVCATLAGGCDRVTLLNSHAHLDHMGNNDVLAQIPIAERQHYISSLSGPYLDTLNFFRNAYNEGAGYFDYLAGLRWDMAELLPLLVRCGLSPDADQDRLRAAAVALADAGLTPVISHFMGDLLIRMISETYPAAHPDVTGAQTYESLPQQTFRYGAAEWTGWRVGDVEVFRAHGHTADGVLFYLPERQFLFLADETTTIPIWRDTDPDAAARNLAGVLAMVDAGAVQAVAAGHFPLEVVSGADDIRTLVRGYLAQKAAFESAVDAALVAFPDGVTIDELYDHLAATGGGAVTAMMGMQFPRMPTFFKLTLLNHCRRHCVEIADAAGRPRFRAAR</sequence>
<dbReference type="AlphaFoldDB" id="A0A917SRL5"/>
<feature type="domain" description="Metallo-beta-lactamase" evidence="1">
    <location>
        <begin position="33"/>
        <end position="295"/>
    </location>
</feature>